<feature type="domain" description="Autophagy protein ATG17-like" evidence="8">
    <location>
        <begin position="28"/>
        <end position="440"/>
    </location>
</feature>
<dbReference type="InterPro" id="IPR045326">
    <property type="entry name" value="ATG17-like_dom"/>
</dbReference>
<comment type="similarity">
    <text evidence="1 6">Belongs to the ATG17 family.</text>
</comment>
<feature type="compositionally biased region" description="Basic and acidic residues" evidence="7">
    <location>
        <begin position="141"/>
        <end position="152"/>
    </location>
</feature>
<feature type="region of interest" description="Disordered" evidence="7">
    <location>
        <begin position="123"/>
        <end position="181"/>
    </location>
</feature>
<dbReference type="OrthoDB" id="1937984at2759"/>
<feature type="compositionally biased region" description="Polar residues" evidence="7">
    <location>
        <begin position="123"/>
        <end position="136"/>
    </location>
</feature>
<protein>
    <recommendedName>
        <fullName evidence="2 6">Autophagy-related protein 17</fullName>
    </recommendedName>
</protein>
<dbReference type="PANTHER" id="PTHR28005">
    <property type="entry name" value="AUTOPHAGY-RELATED PROTEIN 17"/>
    <property type="match status" value="1"/>
</dbReference>
<organism evidence="9 10">
    <name type="scientific">Antrodiella citrinella</name>
    <dbReference type="NCBI Taxonomy" id="2447956"/>
    <lineage>
        <taxon>Eukaryota</taxon>
        <taxon>Fungi</taxon>
        <taxon>Dikarya</taxon>
        <taxon>Basidiomycota</taxon>
        <taxon>Agaricomycotina</taxon>
        <taxon>Agaricomycetes</taxon>
        <taxon>Polyporales</taxon>
        <taxon>Steccherinaceae</taxon>
        <taxon>Antrodiella</taxon>
    </lineage>
</organism>
<dbReference type="Pfam" id="PF04108">
    <property type="entry name" value="ATG17_like"/>
    <property type="match status" value="1"/>
</dbReference>
<dbReference type="PANTHER" id="PTHR28005:SF1">
    <property type="entry name" value="AUTOPHAGY-RELATED PROTEIN 17"/>
    <property type="match status" value="1"/>
</dbReference>
<keyword evidence="3 6" id="KW-0963">Cytoplasm</keyword>
<comment type="subcellular location">
    <subcellularLocation>
        <location evidence="6">Cytoplasm</location>
    </subcellularLocation>
    <subcellularLocation>
        <location evidence="6">Preautophagosomal structure membrane</location>
        <topology evidence="6">Peripheral membrane protein</topology>
    </subcellularLocation>
</comment>
<proteinExistence type="inferred from homology"/>
<dbReference type="EMBL" id="SGPM01000039">
    <property type="protein sequence ID" value="THH31718.1"/>
    <property type="molecule type" value="Genomic_DNA"/>
</dbReference>
<dbReference type="InterPro" id="IPR007240">
    <property type="entry name" value="Atg17"/>
</dbReference>
<evidence type="ECO:0000259" key="8">
    <source>
        <dbReference type="Pfam" id="PF04108"/>
    </source>
</evidence>
<keyword evidence="10" id="KW-1185">Reference proteome</keyword>
<comment type="function">
    <text evidence="6">Autophagy-specific protein that functions in response to autophagy-inducing signals as a scaffold to recruit other ATG proteins to organize preautophagosomal structure (PAS) formation. Modulates the timing and magnitude of the autophagy response, such as the size of the sequestering vesicles. Plays particularly a role in pexophagy and nucleophagy.</text>
</comment>
<evidence type="ECO:0000256" key="7">
    <source>
        <dbReference type="SAM" id="MobiDB-lite"/>
    </source>
</evidence>
<dbReference type="GO" id="GO:0030295">
    <property type="term" value="F:protein kinase activator activity"/>
    <property type="evidence" value="ECO:0007669"/>
    <property type="project" value="TreeGrafter"/>
</dbReference>
<sequence>METSPFDNEIKSDQPHLVSLVLQSKKALQHGEQLCTRARSVSSDSAQTAIDLMELDAKLKWVTEAVVEQLKLAAAVAKSIEEKRAYLEKQADDWDSLRSQRTDALDNILESLGSRAVPPSFHLASSDSSLFGSQPGTDDEADHHNHNQRPIDDPLPGQSPTETLRNVLSNGLPKHRRRHNDRSKWKTLRDFVDERAIEGVLDTIENDRVALDNILARTSRYPEDLTKTISDIRSNVATDFVMPPIVEIVTSQEDASANMATLLTSLAQHYDQIVDALHESEAGTVFEVSEIEDMNRDTDELPRVISDLEQNNASIQSSHETLLASKQQALLLLKTQRDTLDDLDVLGEVMQDMLSHQEHIEASHVDAYRRCICTYPATLDADYTAYEYSYSKLLLELERRRQYKEGVEQMLKSILSSLETMTDEERQQRERFNAEYGDHLPSDVCLSIQNVPTRWEIIPWNNEPIETLPEIDSDLLAGATARIHSVEANLTTISNSQSL</sequence>
<dbReference type="GO" id="GO:0060090">
    <property type="term" value="F:molecular adaptor activity"/>
    <property type="evidence" value="ECO:0007669"/>
    <property type="project" value="TreeGrafter"/>
</dbReference>
<keyword evidence="4 6" id="KW-0072">Autophagy</keyword>
<dbReference type="Proteomes" id="UP000308730">
    <property type="component" value="Unassembled WGS sequence"/>
</dbReference>
<evidence type="ECO:0000256" key="6">
    <source>
        <dbReference type="RuleBase" id="RU368080"/>
    </source>
</evidence>
<name>A0A4S4N1Q7_9APHY</name>
<evidence type="ECO:0000256" key="2">
    <source>
        <dbReference type="ARBA" id="ARBA00013806"/>
    </source>
</evidence>
<gene>
    <name evidence="9" type="ORF">EUX98_g2488</name>
</gene>
<dbReference type="GO" id="GO:0000045">
    <property type="term" value="P:autophagosome assembly"/>
    <property type="evidence" value="ECO:0007669"/>
    <property type="project" value="TreeGrafter"/>
</dbReference>
<evidence type="ECO:0000256" key="4">
    <source>
        <dbReference type="ARBA" id="ARBA00023006"/>
    </source>
</evidence>
<accession>A0A4S4N1Q7</accession>
<evidence type="ECO:0000256" key="5">
    <source>
        <dbReference type="ARBA" id="ARBA00023136"/>
    </source>
</evidence>
<comment type="caution">
    <text evidence="9">The sequence shown here is derived from an EMBL/GenBank/DDBJ whole genome shotgun (WGS) entry which is preliminary data.</text>
</comment>
<evidence type="ECO:0000313" key="10">
    <source>
        <dbReference type="Proteomes" id="UP000308730"/>
    </source>
</evidence>
<evidence type="ECO:0000313" key="9">
    <source>
        <dbReference type="EMBL" id="THH31718.1"/>
    </source>
</evidence>
<evidence type="ECO:0000256" key="3">
    <source>
        <dbReference type="ARBA" id="ARBA00022490"/>
    </source>
</evidence>
<dbReference type="GO" id="GO:0034045">
    <property type="term" value="C:phagophore assembly site membrane"/>
    <property type="evidence" value="ECO:0007669"/>
    <property type="project" value="UniProtKB-SubCell"/>
</dbReference>
<feature type="compositionally biased region" description="Polar residues" evidence="7">
    <location>
        <begin position="158"/>
        <end position="169"/>
    </location>
</feature>
<dbReference type="GO" id="GO:0000422">
    <property type="term" value="P:autophagy of mitochondrion"/>
    <property type="evidence" value="ECO:0007669"/>
    <property type="project" value="TreeGrafter"/>
</dbReference>
<evidence type="ECO:0000256" key="1">
    <source>
        <dbReference type="ARBA" id="ARBA00006259"/>
    </source>
</evidence>
<keyword evidence="5" id="KW-0472">Membrane</keyword>
<reference evidence="9 10" key="1">
    <citation type="submission" date="2019-02" db="EMBL/GenBank/DDBJ databases">
        <title>Genome sequencing of the rare red list fungi Antrodiella citrinella (Flaviporus citrinellus).</title>
        <authorList>
            <person name="Buettner E."/>
            <person name="Kellner H."/>
        </authorList>
    </citation>
    <scope>NUCLEOTIDE SEQUENCE [LARGE SCALE GENOMIC DNA]</scope>
    <source>
        <strain evidence="9 10">DSM 108506</strain>
    </source>
</reference>
<dbReference type="GO" id="GO:1990316">
    <property type="term" value="C:Atg1/ULK1 kinase complex"/>
    <property type="evidence" value="ECO:0007669"/>
    <property type="project" value="TreeGrafter"/>
</dbReference>
<dbReference type="GO" id="GO:0034727">
    <property type="term" value="P:piecemeal microautophagy of the nucleus"/>
    <property type="evidence" value="ECO:0007669"/>
    <property type="project" value="TreeGrafter"/>
</dbReference>
<dbReference type="AlphaFoldDB" id="A0A4S4N1Q7"/>